<proteinExistence type="predicted"/>
<dbReference type="Gene3D" id="2.130.10.10">
    <property type="entry name" value="YVTN repeat-like/Quinoprotein amine dehydrogenase"/>
    <property type="match status" value="2"/>
</dbReference>
<reference evidence="2 3" key="1">
    <citation type="journal article" date="2014" name="Int. J. Syst. Evol. Microbiol.">
        <title>Complete genome sequence of Corynebacterium casei LMG S-19264T (=DSM 44701T), isolated from a smear-ripened cheese.</title>
        <authorList>
            <consortium name="US DOE Joint Genome Institute (JGI-PGF)"/>
            <person name="Walter F."/>
            <person name="Albersmeier A."/>
            <person name="Kalinowski J."/>
            <person name="Ruckert C."/>
        </authorList>
    </citation>
    <scope>NUCLEOTIDE SEQUENCE [LARGE SCALE GENOMIC DNA]</scope>
    <source>
        <strain evidence="2 3">IBRC-M 10912</strain>
    </source>
</reference>
<accession>A0ABD5P0P4</accession>
<dbReference type="PANTHER" id="PTHR34512">
    <property type="entry name" value="CELL SURFACE PROTEIN"/>
    <property type="match status" value="1"/>
</dbReference>
<evidence type="ECO:0000259" key="1">
    <source>
        <dbReference type="Pfam" id="PF13360"/>
    </source>
</evidence>
<dbReference type="InterPro" id="IPR015943">
    <property type="entry name" value="WD40/YVTN_repeat-like_dom_sf"/>
</dbReference>
<dbReference type="SMART" id="SM00564">
    <property type="entry name" value="PQQ"/>
    <property type="match status" value="8"/>
</dbReference>
<organism evidence="2 3">
    <name type="scientific">Natribaculum luteum</name>
    <dbReference type="NCBI Taxonomy" id="1586232"/>
    <lineage>
        <taxon>Archaea</taxon>
        <taxon>Methanobacteriati</taxon>
        <taxon>Methanobacteriota</taxon>
        <taxon>Stenosarchaea group</taxon>
        <taxon>Halobacteria</taxon>
        <taxon>Halobacteriales</taxon>
        <taxon>Natrialbaceae</taxon>
        <taxon>Natribaculum</taxon>
    </lineage>
</organism>
<dbReference type="EMBL" id="JBHSDJ010000104">
    <property type="protein sequence ID" value="MFC4247883.1"/>
    <property type="molecule type" value="Genomic_DNA"/>
</dbReference>
<dbReference type="InterPro" id="IPR002372">
    <property type="entry name" value="PQQ_rpt_dom"/>
</dbReference>
<feature type="domain" description="Pyrrolo-quinoline quinone repeat" evidence="1">
    <location>
        <begin position="536"/>
        <end position="600"/>
    </location>
</feature>
<dbReference type="InterPro" id="IPR011047">
    <property type="entry name" value="Quinoprotein_ADH-like_sf"/>
</dbReference>
<feature type="domain" description="Pyrrolo-quinoline quinone repeat" evidence="1">
    <location>
        <begin position="354"/>
        <end position="456"/>
    </location>
</feature>
<gene>
    <name evidence="2" type="ORF">ACFOZ7_13145</name>
</gene>
<dbReference type="Pfam" id="PF13360">
    <property type="entry name" value="PQQ_2"/>
    <property type="match status" value="3"/>
</dbReference>
<dbReference type="SUPFAM" id="SSF50998">
    <property type="entry name" value="Quinoprotein alcohol dehydrogenase-like"/>
    <property type="match status" value="2"/>
</dbReference>
<feature type="domain" description="Pyrrolo-quinoline quinone repeat" evidence="1">
    <location>
        <begin position="461"/>
        <end position="529"/>
    </location>
</feature>
<evidence type="ECO:0000313" key="2">
    <source>
        <dbReference type="EMBL" id="MFC4247883.1"/>
    </source>
</evidence>
<dbReference type="Proteomes" id="UP001595821">
    <property type="component" value="Unassembled WGS sequence"/>
</dbReference>
<sequence length="603" mass="66285">MLTMATIGGLSALAGCSEMDAVMNHEPEPDEPPEPLRGGVDIDALRDRTARALGEEAFAVQGGVSFLEDGTVQDSQARSGRGDPEAEMARYMSASSRKTELEEPTDANIVYERFYNDDEVYRRQMREGDAEFGRDEADYGAFVRRVERELESFHEVGTSFEFGDPEWDEDRGSYVVEGVGLDEDLGAEVDIETCRLRVNADGVVVGVSATLLVEASERIRAVVDGETGPGITVEEPAWMDEADTNLPLWAVPVGEHPFTTVQGETVLVSSDEVVALNRDDGSSRWQFSINWEDDRLTNSSSHTVEGETVFVGTNESDVYALNLGDGSERWSNTVDTRLPHPTVVDDIVVFAGYGGVYAFHADDGSAAWTWGTDQSVSRRMFHDGTLFVSDTEGVVTAIDATTGSERWQTTLPTWNWVSPSVVSQGRLYAGSFQGSVYGFDADDGSIEWQYSTDDTTVSVTHGDGTVYVGDRSGKVYALEDDDGAERWTFDTGDTARPHPRGGSIYVGSHDGSMYRLSAEDGDVHWTFETDGWVERPAITDNGVYVGSRDGNLYAIERDTGEKRWEREVRFWVRHRPTVRDGVVYATDLGRGGGIVSAFDTHPE</sequence>
<protein>
    <submittedName>
        <fullName evidence="2">PQQ-binding-like beta-propeller repeat protein</fullName>
    </submittedName>
</protein>
<evidence type="ECO:0000313" key="3">
    <source>
        <dbReference type="Proteomes" id="UP001595821"/>
    </source>
</evidence>
<dbReference type="InterPro" id="IPR018391">
    <property type="entry name" value="PQQ_b-propeller_rpt"/>
</dbReference>
<comment type="caution">
    <text evidence="2">The sequence shown here is derived from an EMBL/GenBank/DDBJ whole genome shotgun (WGS) entry which is preliminary data.</text>
</comment>
<name>A0ABD5P0P4_9EURY</name>
<dbReference type="RefSeq" id="WP_246972077.1">
    <property type="nucleotide sequence ID" value="NZ_CP095397.1"/>
</dbReference>
<dbReference type="PANTHER" id="PTHR34512:SF30">
    <property type="entry name" value="OUTER MEMBRANE PROTEIN ASSEMBLY FACTOR BAMB"/>
    <property type="match status" value="1"/>
</dbReference>
<dbReference type="GeneID" id="71852793"/>
<dbReference type="Gene3D" id="2.40.128.630">
    <property type="match status" value="1"/>
</dbReference>
<dbReference type="AlphaFoldDB" id="A0ABD5P0P4"/>